<proteinExistence type="inferred from homology"/>
<gene>
    <name evidence="3" type="ORF">OCOJLMKI_2413</name>
</gene>
<dbReference type="SUPFAM" id="SSF54909">
    <property type="entry name" value="Dimeric alpha+beta barrel"/>
    <property type="match status" value="1"/>
</dbReference>
<comment type="similarity">
    <text evidence="1">Belongs to the YciI family.</text>
</comment>
<sequence length="119" mass="12787">MQYMLIYKETDAQFAEREDPEKAGPYWGAWTAYIGAIAQAGVMVSGNGLQGPHAATTIRVRDGRREVQDGPYADAKEQLGGYVIVEAPDLDAALEWAARAPSAAYASVEVRPVLPPPAP</sequence>
<dbReference type="PANTHER" id="PTHR35174">
    <property type="entry name" value="BLL7171 PROTEIN-RELATED"/>
    <property type="match status" value="1"/>
</dbReference>
<evidence type="ECO:0000256" key="1">
    <source>
        <dbReference type="ARBA" id="ARBA00007689"/>
    </source>
</evidence>
<organism evidence="3 4">
    <name type="scientific">Methylobacterium iners</name>
    <dbReference type="NCBI Taxonomy" id="418707"/>
    <lineage>
        <taxon>Bacteria</taxon>
        <taxon>Pseudomonadati</taxon>
        <taxon>Pseudomonadota</taxon>
        <taxon>Alphaproteobacteria</taxon>
        <taxon>Hyphomicrobiales</taxon>
        <taxon>Methylobacteriaceae</taxon>
        <taxon>Methylobacterium</taxon>
    </lineage>
</organism>
<name>A0ABQ4RYD5_9HYPH</name>
<dbReference type="PANTHER" id="PTHR35174:SF3">
    <property type="entry name" value="BLL7171 PROTEIN"/>
    <property type="match status" value="1"/>
</dbReference>
<feature type="domain" description="YCII-related" evidence="2">
    <location>
        <begin position="1"/>
        <end position="115"/>
    </location>
</feature>
<evidence type="ECO:0000313" key="4">
    <source>
        <dbReference type="Proteomes" id="UP001055125"/>
    </source>
</evidence>
<comment type="caution">
    <text evidence="3">The sequence shown here is derived from an EMBL/GenBank/DDBJ whole genome shotgun (WGS) entry which is preliminary data.</text>
</comment>
<dbReference type="Gene3D" id="3.30.70.1060">
    <property type="entry name" value="Dimeric alpha+beta barrel"/>
    <property type="match status" value="1"/>
</dbReference>
<evidence type="ECO:0000313" key="3">
    <source>
        <dbReference type="EMBL" id="GJD95203.1"/>
    </source>
</evidence>
<dbReference type="InterPro" id="IPR005545">
    <property type="entry name" value="YCII"/>
</dbReference>
<accession>A0ABQ4RYD5</accession>
<dbReference type="EMBL" id="BPQP01000033">
    <property type="protein sequence ID" value="GJD95203.1"/>
    <property type="molecule type" value="Genomic_DNA"/>
</dbReference>
<evidence type="ECO:0000259" key="2">
    <source>
        <dbReference type="Pfam" id="PF03795"/>
    </source>
</evidence>
<protein>
    <recommendedName>
        <fullName evidence="2">YCII-related domain-containing protein</fullName>
    </recommendedName>
</protein>
<reference evidence="3" key="2">
    <citation type="submission" date="2021-08" db="EMBL/GenBank/DDBJ databases">
        <authorList>
            <person name="Tani A."/>
            <person name="Ola A."/>
            <person name="Ogura Y."/>
            <person name="Katsura K."/>
            <person name="Hayashi T."/>
        </authorList>
    </citation>
    <scope>NUCLEOTIDE SEQUENCE</scope>
    <source>
        <strain evidence="3">DSM 19015</strain>
    </source>
</reference>
<keyword evidence="4" id="KW-1185">Reference proteome</keyword>
<dbReference type="Pfam" id="PF03795">
    <property type="entry name" value="YCII"/>
    <property type="match status" value="1"/>
</dbReference>
<dbReference type="InterPro" id="IPR011008">
    <property type="entry name" value="Dimeric_a/b-barrel"/>
</dbReference>
<dbReference type="Proteomes" id="UP001055125">
    <property type="component" value="Unassembled WGS sequence"/>
</dbReference>
<reference evidence="3" key="1">
    <citation type="journal article" date="2021" name="Front. Microbiol.">
        <title>Comprehensive Comparative Genomics and Phenotyping of Methylobacterium Species.</title>
        <authorList>
            <person name="Alessa O."/>
            <person name="Ogura Y."/>
            <person name="Fujitani Y."/>
            <person name="Takami H."/>
            <person name="Hayashi T."/>
            <person name="Sahin N."/>
            <person name="Tani A."/>
        </authorList>
    </citation>
    <scope>NUCLEOTIDE SEQUENCE</scope>
    <source>
        <strain evidence="3">DSM 19015</strain>
    </source>
</reference>